<feature type="transmembrane region" description="Helical" evidence="10">
    <location>
        <begin position="60"/>
        <end position="76"/>
    </location>
</feature>
<reference evidence="11" key="1">
    <citation type="submission" date="2021-07" db="EMBL/GenBank/DDBJ databases">
        <title>Genomic diversity and antimicrobial resistance of Prevotella spp. isolated from chronic lung disease airways.</title>
        <authorList>
            <person name="Webb K.A."/>
            <person name="Olagoke O.S."/>
            <person name="Baird T."/>
            <person name="Neill J."/>
            <person name="Pham A."/>
            <person name="Wells T.J."/>
            <person name="Ramsay K.A."/>
            <person name="Bell S.C."/>
            <person name="Sarovich D.S."/>
            <person name="Price E.P."/>
        </authorList>
    </citation>
    <scope>NUCLEOTIDE SEQUENCE</scope>
    <source>
        <strain evidence="11">SCHI0047.S.3</strain>
    </source>
</reference>
<dbReference type="InterPro" id="IPR006419">
    <property type="entry name" value="NMN_transpt_PnuC"/>
</dbReference>
<comment type="caution">
    <text evidence="11">The sequence shown here is derived from an EMBL/GenBank/DDBJ whole genome shotgun (WGS) entry which is preliminary data.</text>
</comment>
<organism evidence="11 12">
    <name type="scientific">Segatella salivae</name>
    <dbReference type="NCBI Taxonomy" id="228604"/>
    <lineage>
        <taxon>Bacteria</taxon>
        <taxon>Pseudomonadati</taxon>
        <taxon>Bacteroidota</taxon>
        <taxon>Bacteroidia</taxon>
        <taxon>Bacteroidales</taxon>
        <taxon>Prevotellaceae</taxon>
        <taxon>Segatella</taxon>
    </lineage>
</organism>
<dbReference type="PANTHER" id="PTHR36122:SF2">
    <property type="entry name" value="NICOTINAMIDE RIBOSIDE TRANSPORTER PNUC"/>
    <property type="match status" value="1"/>
</dbReference>
<keyword evidence="9 10" id="KW-0472">Membrane</keyword>
<evidence type="ECO:0000256" key="6">
    <source>
        <dbReference type="ARBA" id="ARBA00022475"/>
    </source>
</evidence>
<evidence type="ECO:0000256" key="9">
    <source>
        <dbReference type="ARBA" id="ARBA00023136"/>
    </source>
</evidence>
<comment type="similarity">
    <text evidence="3">Belongs to the nicotinamide ribonucleoside (NR) uptake permease (TC 4.B.1) family.</text>
</comment>
<evidence type="ECO:0000256" key="4">
    <source>
        <dbReference type="ARBA" id="ARBA00017522"/>
    </source>
</evidence>
<feature type="transmembrane region" description="Helical" evidence="10">
    <location>
        <begin position="121"/>
        <end position="142"/>
    </location>
</feature>
<comment type="subcellular location">
    <subcellularLocation>
        <location evidence="2">Cell membrane</location>
        <topology evidence="2">Multi-pass membrane protein</topology>
    </subcellularLocation>
</comment>
<keyword evidence="7 10" id="KW-0812">Transmembrane</keyword>
<evidence type="ECO:0000256" key="2">
    <source>
        <dbReference type="ARBA" id="ARBA00004651"/>
    </source>
</evidence>
<dbReference type="PANTHER" id="PTHR36122">
    <property type="entry name" value="NICOTINAMIDE RIBOSIDE TRANSPORTER PNUC"/>
    <property type="match status" value="1"/>
</dbReference>
<keyword evidence="6" id="KW-1003">Cell membrane</keyword>
<protein>
    <recommendedName>
        <fullName evidence="4">Nicotinamide riboside transporter PnuC</fullName>
    </recommendedName>
</protein>
<feature type="transmembrane region" description="Helical" evidence="10">
    <location>
        <begin position="172"/>
        <end position="189"/>
    </location>
</feature>
<proteinExistence type="inferred from homology"/>
<dbReference type="EMBL" id="JAHXRF010000007">
    <property type="protein sequence ID" value="MBW4865573.1"/>
    <property type="molecule type" value="Genomic_DNA"/>
</dbReference>
<dbReference type="RefSeq" id="WP_219427692.1">
    <property type="nucleotide sequence ID" value="NZ_JAHXRD010000008.1"/>
</dbReference>
<dbReference type="GO" id="GO:0005886">
    <property type="term" value="C:plasma membrane"/>
    <property type="evidence" value="ECO:0007669"/>
    <property type="project" value="UniProtKB-SubCell"/>
</dbReference>
<name>A0AAW4NRI9_9BACT</name>
<evidence type="ECO:0000256" key="8">
    <source>
        <dbReference type="ARBA" id="ARBA00022989"/>
    </source>
</evidence>
<dbReference type="AlphaFoldDB" id="A0AAW4NRI9"/>
<gene>
    <name evidence="11" type="primary">pnuC</name>
    <name evidence="11" type="ORF">KZY68_05985</name>
</gene>
<feature type="transmembrane region" description="Helical" evidence="10">
    <location>
        <begin position="149"/>
        <end position="166"/>
    </location>
</feature>
<evidence type="ECO:0000256" key="5">
    <source>
        <dbReference type="ARBA" id="ARBA00022448"/>
    </source>
</evidence>
<feature type="transmembrane region" description="Helical" evidence="10">
    <location>
        <begin position="31"/>
        <end position="48"/>
    </location>
</feature>
<evidence type="ECO:0000256" key="7">
    <source>
        <dbReference type="ARBA" id="ARBA00022692"/>
    </source>
</evidence>
<keyword evidence="5" id="KW-0813">Transport</keyword>
<dbReference type="Proteomes" id="UP001196873">
    <property type="component" value="Unassembled WGS sequence"/>
</dbReference>
<feature type="transmembrane region" description="Helical" evidence="10">
    <location>
        <begin position="6"/>
        <end position="24"/>
    </location>
</feature>
<evidence type="ECO:0000256" key="1">
    <source>
        <dbReference type="ARBA" id="ARBA00002672"/>
    </source>
</evidence>
<sequence length="198" mass="23228">MTAFLSFHWLDILTTFLGLIYIVLEYRASIYLWAVGILMPLLDVWLYYTHGLYGDAGMAVYYTFAALYGFIVWRFGRKHGQREGQELPITHMRRRLYLPAIVFFFVAWGATYWVLRTYTNSSVPLLDAFTNALSFVGLWALARKYIEQWGFWIVVDVISCYLYIIKGIPFKAGLYGLYVVIAVAGYCKWKRIMHQQYE</sequence>
<feature type="transmembrane region" description="Helical" evidence="10">
    <location>
        <begin position="96"/>
        <end position="115"/>
    </location>
</feature>
<comment type="function">
    <text evidence="1">Required for nicotinamide riboside transport across the inner membrane.</text>
</comment>
<dbReference type="GO" id="GO:0034257">
    <property type="term" value="F:nicotinamide riboside transmembrane transporter activity"/>
    <property type="evidence" value="ECO:0007669"/>
    <property type="project" value="InterPro"/>
</dbReference>
<accession>A0AAW4NRI9</accession>
<evidence type="ECO:0000256" key="3">
    <source>
        <dbReference type="ARBA" id="ARBA00006669"/>
    </source>
</evidence>
<dbReference type="Pfam" id="PF04973">
    <property type="entry name" value="NMN_transporter"/>
    <property type="match status" value="1"/>
</dbReference>
<evidence type="ECO:0000256" key="10">
    <source>
        <dbReference type="SAM" id="Phobius"/>
    </source>
</evidence>
<keyword evidence="8 10" id="KW-1133">Transmembrane helix</keyword>
<dbReference type="NCBIfam" id="TIGR01528">
    <property type="entry name" value="NMN_trans_PnuC"/>
    <property type="match status" value="1"/>
</dbReference>
<evidence type="ECO:0000313" key="11">
    <source>
        <dbReference type="EMBL" id="MBW4865573.1"/>
    </source>
</evidence>
<evidence type="ECO:0000313" key="12">
    <source>
        <dbReference type="Proteomes" id="UP001196873"/>
    </source>
</evidence>